<evidence type="ECO:0000313" key="1">
    <source>
        <dbReference type="EMBL" id="EDM13922.1"/>
    </source>
</evidence>
<accession>A6J1Y3</accession>
<proteinExistence type="predicted"/>
<dbReference type="EMBL" id="CH473973">
    <property type="protein sequence ID" value="EDM13922.1"/>
    <property type="molecule type" value="Genomic_DNA"/>
</dbReference>
<organism evidence="1 2">
    <name type="scientific">Rattus norvegicus</name>
    <name type="common">Rat</name>
    <dbReference type="NCBI Taxonomy" id="10116"/>
    <lineage>
        <taxon>Eukaryota</taxon>
        <taxon>Metazoa</taxon>
        <taxon>Chordata</taxon>
        <taxon>Craniata</taxon>
        <taxon>Vertebrata</taxon>
        <taxon>Euteleostomi</taxon>
        <taxon>Mammalia</taxon>
        <taxon>Eutheria</taxon>
        <taxon>Euarchontoglires</taxon>
        <taxon>Glires</taxon>
        <taxon>Rodentia</taxon>
        <taxon>Myomorpha</taxon>
        <taxon>Muroidea</taxon>
        <taxon>Muridae</taxon>
        <taxon>Murinae</taxon>
        <taxon>Rattus</taxon>
    </lineage>
</organism>
<dbReference type="AlphaFoldDB" id="A6J1Y3"/>
<evidence type="ECO:0000313" key="2">
    <source>
        <dbReference type="Proteomes" id="UP000234681"/>
    </source>
</evidence>
<dbReference type="Proteomes" id="UP000234681">
    <property type="component" value="Chromosome 12"/>
</dbReference>
<reference evidence="1 2" key="2">
    <citation type="submission" date="2005-07" db="EMBL/GenBank/DDBJ databases">
        <authorList>
            <person name="Mural R.J."/>
            <person name="Li P.W."/>
            <person name="Adams M.D."/>
            <person name="Amanatides P.G."/>
            <person name="Baden-Tillson H."/>
            <person name="Barnstead M."/>
            <person name="Chin S.H."/>
            <person name="Dew I."/>
            <person name="Evans C.A."/>
            <person name="Ferriera S."/>
            <person name="Flanigan M."/>
            <person name="Fosler C."/>
            <person name="Glodek A."/>
            <person name="Gu Z."/>
            <person name="Holt R.A."/>
            <person name="Jennings D."/>
            <person name="Kraft C.L."/>
            <person name="Lu F."/>
            <person name="Nguyen T."/>
            <person name="Nusskern D.R."/>
            <person name="Pfannkoch C.M."/>
            <person name="Sitter C."/>
            <person name="Sutton G.G."/>
            <person name="Venter J.C."/>
            <person name="Wang Z."/>
            <person name="Woodage T."/>
            <person name="Zheng X.H."/>
            <person name="Zhong F."/>
        </authorList>
    </citation>
    <scope>NUCLEOTIDE SEQUENCE [LARGE SCALE GENOMIC DNA]</scope>
    <source>
        <strain evidence="1">BN</strain>
        <strain evidence="2">BN, Sprague-Dawley</strain>
    </source>
</reference>
<name>A6J1Y3_RAT</name>
<gene>
    <name evidence="1" type="primary">RGD1560398_predicted</name>
    <name evidence="1" type="ORF">rCG_21381</name>
</gene>
<dbReference type="EMBL" id="CH473973">
    <property type="protein sequence ID" value="EDM13923.1"/>
    <property type="molecule type" value="Genomic_DNA"/>
</dbReference>
<protein>
    <submittedName>
        <fullName evidence="1">RGD1560398 (Predicted), isoform CRA_a</fullName>
    </submittedName>
</protein>
<sequence length="99" mass="10555">MVQQVRAPAIKADFDSWNSPDGRRGQFHGLFSGLYIGIHKHKTHHVSYSAELPSNTLVACIADLGNLVIIPCSLGAQPELSLRSAIVCPPLPGRLGVAA</sequence>
<reference evidence="1" key="1">
    <citation type="journal article" date="2005" name="Genome Res.">
        <title>Gene and alternative splicing annotation with AIR.</title>
        <authorList>
            <person name="Florea L."/>
            <person name="Di Francesco V."/>
            <person name="Miller J."/>
            <person name="Turner R."/>
            <person name="Yao A."/>
            <person name="Harris M."/>
            <person name="Walenz B."/>
            <person name="Mobarry C."/>
            <person name="Merkulov G.V."/>
            <person name="Charlab R."/>
            <person name="Dew I."/>
            <person name="Deng Z."/>
            <person name="Istrail S."/>
            <person name="Li P."/>
            <person name="Sutton G."/>
        </authorList>
    </citation>
    <scope>NUCLEOTIDE SEQUENCE</scope>
    <source>
        <strain evidence="1">BN</strain>
    </source>
</reference>